<name>A0ABN1YNF6_9MICO</name>
<dbReference type="EMBL" id="BAAAKK010000001">
    <property type="protein sequence ID" value="GAA1418230.1"/>
    <property type="molecule type" value="Genomic_DNA"/>
</dbReference>
<protein>
    <submittedName>
        <fullName evidence="2">Uncharacterized protein</fullName>
    </submittedName>
</protein>
<sequence length="139" mass="13890">MLARSKSAAAIAMASAILLSGCAAQSGPAPMTQAELDDFSAAYSDATAMTVGEAVALAPGGMVGMIDVRVASGIGGTEEVILGEPPEELHDWSVVGLCMYADSVPSIEVAAVPPSHVQAFADGPGLHLVCDGPPEPIEG</sequence>
<proteinExistence type="predicted"/>
<comment type="caution">
    <text evidence="2">The sequence shown here is derived from an EMBL/GenBank/DDBJ whole genome shotgun (WGS) entry which is preliminary data.</text>
</comment>
<dbReference type="PROSITE" id="PS51257">
    <property type="entry name" value="PROKAR_LIPOPROTEIN"/>
    <property type="match status" value="1"/>
</dbReference>
<evidence type="ECO:0000313" key="2">
    <source>
        <dbReference type="EMBL" id="GAA1418230.1"/>
    </source>
</evidence>
<feature type="chain" id="PRO_5046215990" evidence="1">
    <location>
        <begin position="24"/>
        <end position="139"/>
    </location>
</feature>
<dbReference type="Proteomes" id="UP001501266">
    <property type="component" value="Unassembled WGS sequence"/>
</dbReference>
<evidence type="ECO:0000313" key="3">
    <source>
        <dbReference type="Proteomes" id="UP001501266"/>
    </source>
</evidence>
<gene>
    <name evidence="2" type="ORF">GCM10009640_03710</name>
</gene>
<evidence type="ECO:0000256" key="1">
    <source>
        <dbReference type="SAM" id="SignalP"/>
    </source>
</evidence>
<keyword evidence="1" id="KW-0732">Signal</keyword>
<feature type="signal peptide" evidence="1">
    <location>
        <begin position="1"/>
        <end position="23"/>
    </location>
</feature>
<dbReference type="RefSeq" id="WP_343916757.1">
    <property type="nucleotide sequence ID" value="NZ_BAAAKK010000001.1"/>
</dbReference>
<organism evidence="2 3">
    <name type="scientific">Agrococcus citreus</name>
    <dbReference type="NCBI Taxonomy" id="84643"/>
    <lineage>
        <taxon>Bacteria</taxon>
        <taxon>Bacillati</taxon>
        <taxon>Actinomycetota</taxon>
        <taxon>Actinomycetes</taxon>
        <taxon>Micrococcales</taxon>
        <taxon>Microbacteriaceae</taxon>
        <taxon>Agrococcus</taxon>
    </lineage>
</organism>
<accession>A0ABN1YNF6</accession>
<keyword evidence="3" id="KW-1185">Reference proteome</keyword>
<reference evidence="2 3" key="1">
    <citation type="journal article" date="2019" name="Int. J. Syst. Evol. Microbiol.">
        <title>The Global Catalogue of Microorganisms (GCM) 10K type strain sequencing project: providing services to taxonomists for standard genome sequencing and annotation.</title>
        <authorList>
            <consortium name="The Broad Institute Genomics Platform"/>
            <consortium name="The Broad Institute Genome Sequencing Center for Infectious Disease"/>
            <person name="Wu L."/>
            <person name="Ma J."/>
        </authorList>
    </citation>
    <scope>NUCLEOTIDE SEQUENCE [LARGE SCALE GENOMIC DNA]</scope>
    <source>
        <strain evidence="2 3">JCM 12398</strain>
    </source>
</reference>